<dbReference type="OrthoDB" id="10056365at2759"/>
<evidence type="ECO:0000256" key="1">
    <source>
        <dbReference type="ARBA" id="ARBA00007065"/>
    </source>
</evidence>
<dbReference type="Pfam" id="PF14953">
    <property type="entry name" value="DUF4504"/>
    <property type="match status" value="1"/>
</dbReference>
<dbReference type="AlphaFoldDB" id="A0A7J7KQ10"/>
<feature type="transmembrane region" description="Helical" evidence="2">
    <location>
        <begin position="149"/>
        <end position="170"/>
    </location>
</feature>
<reference evidence="3" key="1">
    <citation type="submission" date="2020-06" db="EMBL/GenBank/DDBJ databases">
        <title>Draft genome of Bugula neritina, a colonial animal packing powerful symbionts and potential medicines.</title>
        <authorList>
            <person name="Rayko M."/>
        </authorList>
    </citation>
    <scope>NUCLEOTIDE SEQUENCE [LARGE SCALE GENOMIC DNA]</scope>
    <source>
        <strain evidence="3">Kwan_BN1</strain>
    </source>
</reference>
<name>A0A7J7KQ10_BUGNE</name>
<dbReference type="PANTHER" id="PTHR31366:SF2">
    <property type="entry name" value="UPF0739 PROTEIN C1ORF74"/>
    <property type="match status" value="1"/>
</dbReference>
<dbReference type="Proteomes" id="UP000593567">
    <property type="component" value="Unassembled WGS sequence"/>
</dbReference>
<evidence type="ECO:0000256" key="2">
    <source>
        <dbReference type="SAM" id="Phobius"/>
    </source>
</evidence>
<comment type="similarity">
    <text evidence="1">Belongs to the UPF0739 family.</text>
</comment>
<dbReference type="PANTHER" id="PTHR31366">
    <property type="entry name" value="UPF0739 PROTEIN C1ORF74"/>
    <property type="match status" value="1"/>
</dbReference>
<gene>
    <name evidence="3" type="ORF">EB796_001397</name>
</gene>
<keyword evidence="2" id="KW-0812">Transmembrane</keyword>
<keyword evidence="2" id="KW-1133">Transmembrane helix</keyword>
<organism evidence="3 4">
    <name type="scientific">Bugula neritina</name>
    <name type="common">Brown bryozoan</name>
    <name type="synonym">Sertularia neritina</name>
    <dbReference type="NCBI Taxonomy" id="10212"/>
    <lineage>
        <taxon>Eukaryota</taxon>
        <taxon>Metazoa</taxon>
        <taxon>Spiralia</taxon>
        <taxon>Lophotrochozoa</taxon>
        <taxon>Bryozoa</taxon>
        <taxon>Gymnolaemata</taxon>
        <taxon>Cheilostomatida</taxon>
        <taxon>Flustrina</taxon>
        <taxon>Buguloidea</taxon>
        <taxon>Bugulidae</taxon>
        <taxon>Bugula</taxon>
    </lineage>
</organism>
<accession>A0A7J7KQ10</accession>
<keyword evidence="4" id="KW-1185">Reference proteome</keyword>
<evidence type="ECO:0000313" key="3">
    <source>
        <dbReference type="EMBL" id="KAF6040280.1"/>
    </source>
</evidence>
<dbReference type="EMBL" id="VXIV02000163">
    <property type="protein sequence ID" value="KAF6040280.1"/>
    <property type="molecule type" value="Genomic_DNA"/>
</dbReference>
<dbReference type="InterPro" id="IPR027850">
    <property type="entry name" value="DUF4504"/>
</dbReference>
<comment type="caution">
    <text evidence="3">The sequence shown here is derived from an EMBL/GenBank/DDBJ whole genome shotgun (WGS) entry which is preliminary data.</text>
</comment>
<protein>
    <submittedName>
        <fullName evidence="3">C1orf74</fullName>
    </submittedName>
</protein>
<keyword evidence="2" id="KW-0472">Membrane</keyword>
<sequence length="243" mass="27423">MDNMSTTERCIYEVLSTHLKTGMGGRTRILLNLTSNFMCLVTKARPAFLYDHSCISPSLSLKIRQDLSKSVAALKDIFIIEYSQDIMFAKMSTLLTHLQHSRIRFVDVGQSSPQFIDCSSYVDELVGLLQSWQSFHSDILKDVYELHSAVFISGPTVIGLLLGFPIVYFVTTETNCLSHTPLLITKCETMFCGNKFCVCSFSIPQCLLSTELHHALKKWIFSFESSLNCKVTQTIESFDCLVL</sequence>
<evidence type="ECO:0000313" key="4">
    <source>
        <dbReference type="Proteomes" id="UP000593567"/>
    </source>
</evidence>
<proteinExistence type="inferred from homology"/>